<evidence type="ECO:0000256" key="4">
    <source>
        <dbReference type="ARBA" id="ARBA00022723"/>
    </source>
</evidence>
<evidence type="ECO:0000259" key="12">
    <source>
        <dbReference type="SMART" id="SM00892"/>
    </source>
</evidence>
<accession>F8TUD4</accession>
<dbReference type="GO" id="GO:0003676">
    <property type="term" value="F:nucleic acid binding"/>
    <property type="evidence" value="ECO:0007669"/>
    <property type="project" value="InterPro"/>
</dbReference>
<sequence length="296" mass="31978">MTALKPLLRRGTGSSHIDCHEAVLYGCNFVRIQHAPDPPPMKFAACLAAVGLALTAPAAFAATCTSAHNEQYPSGRKPVLSNADLNEQTLSICYQDYNLYASKVTGTNLWSAQHLTRAKVIGAESINRIDSNFFSETGFPTKHASYTNSGYDRGHMMPAGDASTTPAQKETFSVANIVPQAPKLNRGTWARIESLVRTVAKEWDEAYIVTGPDFDDMNTTIASGAVVVPSQTWKAVYVPSAKVAAAYWCVNSDASSCSLISLNELKRRAFVDPFPSLGTALRAQTSADWTDILVLP</sequence>
<evidence type="ECO:0000256" key="10">
    <source>
        <dbReference type="RuleBase" id="RU366055"/>
    </source>
</evidence>
<organism evidence="13">
    <name type="scientific">Lysobacter sp. ATCC 53042</name>
    <dbReference type="NCBI Taxonomy" id="324869"/>
    <lineage>
        <taxon>Bacteria</taxon>
        <taxon>Pseudomonadati</taxon>
        <taxon>Pseudomonadota</taxon>
        <taxon>Gammaproteobacteria</taxon>
        <taxon>Lysobacterales</taxon>
        <taxon>Lysobacteraceae</taxon>
        <taxon>Lysobacter</taxon>
    </lineage>
</organism>
<dbReference type="SMART" id="SM00892">
    <property type="entry name" value="Endonuclease_NS"/>
    <property type="match status" value="1"/>
</dbReference>
<evidence type="ECO:0000256" key="7">
    <source>
        <dbReference type="ARBA" id="ARBA00022842"/>
    </source>
</evidence>
<comment type="cofactor">
    <cofactor evidence="1 10">
        <name>Mg(2+)</name>
        <dbReference type="ChEBI" id="CHEBI:18420"/>
    </cofactor>
</comment>
<dbReference type="InterPro" id="IPR001604">
    <property type="entry name" value="Endo_G_ENPP1-like_dom"/>
</dbReference>
<dbReference type="Pfam" id="PF01223">
    <property type="entry name" value="Endonuclease_NS"/>
    <property type="match status" value="1"/>
</dbReference>
<evidence type="ECO:0000313" key="13">
    <source>
        <dbReference type="EMBL" id="AEH59046.1"/>
    </source>
</evidence>
<dbReference type="InterPro" id="IPR040255">
    <property type="entry name" value="Non-specific_endonuclease"/>
</dbReference>
<name>F8TUD4_9GAMM</name>
<dbReference type="AlphaFoldDB" id="F8TUD4"/>
<dbReference type="InterPro" id="IPR044929">
    <property type="entry name" value="DNA/RNA_non-sp_Endonuclease_sf"/>
</dbReference>
<dbReference type="EMBL" id="JF412274">
    <property type="protein sequence ID" value="AEH59046.1"/>
    <property type="molecule type" value="Genomic_DNA"/>
</dbReference>
<dbReference type="PANTHER" id="PTHR13966">
    <property type="entry name" value="ENDONUCLEASE RELATED"/>
    <property type="match status" value="1"/>
</dbReference>
<reference evidence="13" key="1">
    <citation type="journal article" date="2011" name="Chem. Biol.">
        <title>Identification and characterization of the lysobactin biosynthetic gene cluster reveals mechanistic insights into an unusual termination module architecture.</title>
        <authorList>
            <person name="Hou J."/>
            <person name="Robbel L."/>
            <person name="Marahiel M.A."/>
        </authorList>
    </citation>
    <scope>NUCLEOTIDE SEQUENCE</scope>
    <source>
        <strain evidence="13">ATCC 53042</strain>
    </source>
</reference>
<feature type="binding site" evidence="9">
    <location>
        <position position="185"/>
    </location>
    <ligand>
        <name>Mg(2+)</name>
        <dbReference type="ChEBI" id="CHEBI:18420"/>
        <note>catalytic</note>
    </ligand>
</feature>
<evidence type="ECO:0000256" key="5">
    <source>
        <dbReference type="ARBA" id="ARBA00022759"/>
    </source>
</evidence>
<dbReference type="EC" id="3.1.30.-" evidence="10"/>
<evidence type="ECO:0000256" key="1">
    <source>
        <dbReference type="ARBA" id="ARBA00001946"/>
    </source>
</evidence>
<dbReference type="InterPro" id="IPR020821">
    <property type="entry name" value="ENPP1-3/EXOG-like_nuc-like"/>
</dbReference>
<evidence type="ECO:0000256" key="3">
    <source>
        <dbReference type="ARBA" id="ARBA00022722"/>
    </source>
</evidence>
<evidence type="ECO:0000256" key="2">
    <source>
        <dbReference type="ARBA" id="ARBA00010052"/>
    </source>
</evidence>
<evidence type="ECO:0000256" key="8">
    <source>
        <dbReference type="PIRSR" id="PIRSR640255-1"/>
    </source>
</evidence>
<dbReference type="InterPro" id="IPR044925">
    <property type="entry name" value="His-Me_finger_sf"/>
</dbReference>
<dbReference type="Gene3D" id="3.40.570.10">
    <property type="entry name" value="Extracellular Endonuclease, subunit A"/>
    <property type="match status" value="1"/>
</dbReference>
<evidence type="ECO:0000259" key="11">
    <source>
        <dbReference type="SMART" id="SM00477"/>
    </source>
</evidence>
<dbReference type="SUPFAM" id="SSF54060">
    <property type="entry name" value="His-Me finger endonucleases"/>
    <property type="match status" value="1"/>
</dbReference>
<comment type="similarity">
    <text evidence="2 10">Belongs to the DNA/RNA non-specific endonuclease family.</text>
</comment>
<dbReference type="SMART" id="SM00477">
    <property type="entry name" value="NUC"/>
    <property type="match status" value="1"/>
</dbReference>
<keyword evidence="7" id="KW-0460">Magnesium</keyword>
<dbReference type="GO" id="GO:0004519">
    <property type="term" value="F:endonuclease activity"/>
    <property type="evidence" value="ECO:0007669"/>
    <property type="project" value="UniProtKB-UniRule"/>
</dbReference>
<keyword evidence="3 10" id="KW-0540">Nuclease</keyword>
<keyword evidence="6 10" id="KW-0378">Hydrolase</keyword>
<proteinExistence type="inferred from homology"/>
<feature type="domain" description="ENPP1-3/EXOG-like endonuclease/phosphodiesterase" evidence="11">
    <location>
        <begin position="94"/>
        <end position="280"/>
    </location>
</feature>
<keyword evidence="5 10" id="KW-0255">Endonuclease</keyword>
<dbReference type="GO" id="GO:0016787">
    <property type="term" value="F:hydrolase activity"/>
    <property type="evidence" value="ECO:0007669"/>
    <property type="project" value="UniProtKB-KW"/>
</dbReference>
<protein>
    <recommendedName>
        <fullName evidence="10">Endonuclease</fullName>
        <ecNumber evidence="10">3.1.30.-</ecNumber>
    </recommendedName>
</protein>
<dbReference type="PROSITE" id="PS01070">
    <property type="entry name" value="NUCLEASE_NON_SPEC"/>
    <property type="match status" value="1"/>
</dbReference>
<feature type="active site" description="Proton acceptor" evidence="8">
    <location>
        <position position="155"/>
    </location>
</feature>
<dbReference type="GO" id="GO:0046872">
    <property type="term" value="F:metal ion binding"/>
    <property type="evidence" value="ECO:0007669"/>
    <property type="project" value="UniProtKB-KW"/>
</dbReference>
<evidence type="ECO:0000256" key="6">
    <source>
        <dbReference type="ARBA" id="ARBA00022801"/>
    </source>
</evidence>
<dbReference type="PANTHER" id="PTHR13966:SF5">
    <property type="entry name" value="ENDONUCLEASE G, MITOCHONDRIAL"/>
    <property type="match status" value="1"/>
</dbReference>
<feature type="domain" description="DNA/RNA non-specific endonuclease/pyrophosphatase/phosphodiesterase" evidence="12">
    <location>
        <begin position="93"/>
        <end position="280"/>
    </location>
</feature>
<keyword evidence="4 9" id="KW-0479">Metal-binding</keyword>
<evidence type="ECO:0000256" key="9">
    <source>
        <dbReference type="PIRSR" id="PIRSR640255-2"/>
    </source>
</evidence>
<dbReference type="InterPro" id="IPR018524">
    <property type="entry name" value="DNA/RNA_endonuclease_AS"/>
</dbReference>